<dbReference type="PROSITE" id="PS51620">
    <property type="entry name" value="SAM_TRM61"/>
    <property type="match status" value="1"/>
</dbReference>
<dbReference type="InterPro" id="IPR014816">
    <property type="entry name" value="tRNA_MeTrfase_Gcd14"/>
</dbReference>
<dbReference type="PANTHER" id="PTHR12133:SF1">
    <property type="entry name" value="TRNA (ADENINE(58)-N(1))-METHYLTRANSFERASE, MITOCHONDRIAL"/>
    <property type="match status" value="1"/>
</dbReference>
<accession>N1Q2X5</accession>
<reference evidence="5" key="1">
    <citation type="journal article" date="2012" name="PLoS Genet.">
        <title>The genomes of the fungal plant pathogens Cladosporium fulvum and Dothistroma septosporum reveal adaptation to different hosts and lifestyles but also signatures of common ancestry.</title>
        <authorList>
            <person name="de Wit P.J.G.M."/>
            <person name="van der Burgt A."/>
            <person name="Oekmen B."/>
            <person name="Stergiopoulos I."/>
            <person name="Abd-Elsalam K.A."/>
            <person name="Aerts A.L."/>
            <person name="Bahkali A.H."/>
            <person name="Beenen H.G."/>
            <person name="Chettri P."/>
            <person name="Cox M.P."/>
            <person name="Datema E."/>
            <person name="de Vries R.P."/>
            <person name="Dhillon B."/>
            <person name="Ganley A.R."/>
            <person name="Griffiths S.A."/>
            <person name="Guo Y."/>
            <person name="Hamelin R.C."/>
            <person name="Henrissat B."/>
            <person name="Kabir M.S."/>
            <person name="Jashni M.K."/>
            <person name="Kema G."/>
            <person name="Klaubauf S."/>
            <person name="Lapidus A."/>
            <person name="Levasseur A."/>
            <person name="Lindquist E."/>
            <person name="Mehrabi R."/>
            <person name="Ohm R.A."/>
            <person name="Owen T.J."/>
            <person name="Salamov A."/>
            <person name="Schwelm A."/>
            <person name="Schijlen E."/>
            <person name="Sun H."/>
            <person name="van den Burg H.A."/>
            <person name="van Ham R.C.H.J."/>
            <person name="Zhang S."/>
            <person name="Goodwin S.B."/>
            <person name="Grigoriev I.V."/>
            <person name="Collemare J."/>
            <person name="Bradshaw R.E."/>
        </authorList>
    </citation>
    <scope>NUCLEOTIDE SEQUENCE [LARGE SCALE GENOMIC DNA]</scope>
    <source>
        <strain evidence="5">NZE10 / CBS 128990</strain>
    </source>
</reference>
<dbReference type="PANTHER" id="PTHR12133">
    <property type="entry name" value="TRNA (ADENINE(58)-N(1))-METHYLTRANSFERASE"/>
    <property type="match status" value="1"/>
</dbReference>
<dbReference type="Gene3D" id="3.40.50.150">
    <property type="entry name" value="Vaccinia Virus protein VP39"/>
    <property type="match status" value="1"/>
</dbReference>
<dbReference type="SUPFAM" id="SSF53335">
    <property type="entry name" value="S-adenosyl-L-methionine-dependent methyltransferases"/>
    <property type="match status" value="1"/>
</dbReference>
<dbReference type="GO" id="GO:0160107">
    <property type="term" value="F:tRNA (adenine(58)-N1)-methyltransferase activity"/>
    <property type="evidence" value="ECO:0007669"/>
    <property type="project" value="UniProtKB-EC"/>
</dbReference>
<evidence type="ECO:0000256" key="3">
    <source>
        <dbReference type="ARBA" id="ARBA00033309"/>
    </source>
</evidence>
<evidence type="ECO:0000313" key="5">
    <source>
        <dbReference type="Proteomes" id="UP000016933"/>
    </source>
</evidence>
<dbReference type="OrthoDB" id="5585464at2759"/>
<dbReference type="EC" id="2.1.1.220" evidence="1"/>
<dbReference type="GO" id="GO:0030488">
    <property type="term" value="P:tRNA methylation"/>
    <property type="evidence" value="ECO:0007669"/>
    <property type="project" value="InterPro"/>
</dbReference>
<proteinExistence type="predicted"/>
<dbReference type="HOGENOM" id="CLU_029873_1_0_1"/>
<gene>
    <name evidence="4" type="ORF">DOTSEDRAFT_164087</name>
</gene>
<evidence type="ECO:0000256" key="1">
    <source>
        <dbReference type="ARBA" id="ARBA00012796"/>
    </source>
</evidence>
<dbReference type="GO" id="GO:0031515">
    <property type="term" value="C:tRNA (m1A) methyltransferase complex"/>
    <property type="evidence" value="ECO:0007669"/>
    <property type="project" value="InterPro"/>
</dbReference>
<dbReference type="Pfam" id="PF14801">
    <property type="entry name" value="TrmI-like_N"/>
    <property type="match status" value="1"/>
</dbReference>
<name>N1Q2X5_DOTSN</name>
<evidence type="ECO:0000313" key="4">
    <source>
        <dbReference type="EMBL" id="EME49578.1"/>
    </source>
</evidence>
<evidence type="ECO:0000256" key="2">
    <source>
        <dbReference type="ARBA" id="ARBA00015963"/>
    </source>
</evidence>
<dbReference type="GO" id="GO:0005739">
    <property type="term" value="C:mitochondrion"/>
    <property type="evidence" value="ECO:0007669"/>
    <property type="project" value="TreeGrafter"/>
</dbReference>
<protein>
    <recommendedName>
        <fullName evidence="2">tRNA (adenine(58)-N(1))-methyltransferase catalytic subunit TRM61</fullName>
        <ecNumber evidence="1">2.1.1.220</ecNumber>
    </recommendedName>
    <alternativeName>
        <fullName evidence="3">tRNA(m1A58)-methyltransferase subunit TRM61</fullName>
    </alternativeName>
</protein>
<dbReference type="InterPro" id="IPR029063">
    <property type="entry name" value="SAM-dependent_MTases_sf"/>
</dbReference>
<dbReference type="Proteomes" id="UP000016933">
    <property type="component" value="Unassembled WGS sequence"/>
</dbReference>
<dbReference type="STRING" id="675120.N1Q2X5"/>
<dbReference type="EMBL" id="KB446535">
    <property type="protein sequence ID" value="EME49578.1"/>
    <property type="molecule type" value="Genomic_DNA"/>
</dbReference>
<dbReference type="Gene3D" id="3.10.330.20">
    <property type="match status" value="1"/>
</dbReference>
<reference evidence="4 5" key="2">
    <citation type="journal article" date="2012" name="PLoS Pathog.">
        <title>Diverse lifestyles and strategies of plant pathogenesis encoded in the genomes of eighteen Dothideomycetes fungi.</title>
        <authorList>
            <person name="Ohm R.A."/>
            <person name="Feau N."/>
            <person name="Henrissat B."/>
            <person name="Schoch C.L."/>
            <person name="Horwitz B.A."/>
            <person name="Barry K.W."/>
            <person name="Condon B.J."/>
            <person name="Copeland A.C."/>
            <person name="Dhillon B."/>
            <person name="Glaser F."/>
            <person name="Hesse C.N."/>
            <person name="Kosti I."/>
            <person name="LaButti K."/>
            <person name="Lindquist E.A."/>
            <person name="Lucas S."/>
            <person name="Salamov A.A."/>
            <person name="Bradshaw R.E."/>
            <person name="Ciuffetti L."/>
            <person name="Hamelin R.C."/>
            <person name="Kema G.H.J."/>
            <person name="Lawrence C."/>
            <person name="Scott J.A."/>
            <person name="Spatafora J.W."/>
            <person name="Turgeon B.G."/>
            <person name="de Wit P.J.G.M."/>
            <person name="Zhong S."/>
            <person name="Goodwin S.B."/>
            <person name="Grigoriev I.V."/>
        </authorList>
    </citation>
    <scope>NUCLEOTIDE SEQUENCE [LARGE SCALE GENOMIC DNA]</scope>
    <source>
        <strain evidence="5">NZE10 / CBS 128990</strain>
    </source>
</reference>
<dbReference type="AlphaFoldDB" id="N1Q2X5"/>
<keyword evidence="5" id="KW-1185">Reference proteome</keyword>
<organism evidence="4 5">
    <name type="scientific">Dothistroma septosporum (strain NZE10 / CBS 128990)</name>
    <name type="common">Red band needle blight fungus</name>
    <name type="synonym">Mycosphaerella pini</name>
    <dbReference type="NCBI Taxonomy" id="675120"/>
    <lineage>
        <taxon>Eukaryota</taxon>
        <taxon>Fungi</taxon>
        <taxon>Dikarya</taxon>
        <taxon>Ascomycota</taxon>
        <taxon>Pezizomycotina</taxon>
        <taxon>Dothideomycetes</taxon>
        <taxon>Dothideomycetidae</taxon>
        <taxon>Mycosphaerellales</taxon>
        <taxon>Mycosphaerellaceae</taxon>
        <taxon>Dothistroma</taxon>
    </lineage>
</organism>
<dbReference type="OMA" id="FYVGHVE"/>
<dbReference type="eggNOG" id="KOG2915">
    <property type="taxonomic scope" value="Eukaryota"/>
</dbReference>
<sequence length="409" mass="45506">MRLLCSWRHATRLHYASQTRHVSDLRPFAEGDLVLLRQNHDRSAPPILTRPLRPGRRIESHRGIIKHDDIIGSRVRDLVKSSTSRSAKQGTEYRLHNVTLEDYVRLSKRLVTPVYPADARLIVDLLDLHPDHECRGRENESTATTKVEILEAGTGHGSLTLHLSRAIHGLNARPPHLISSDSTAASPDWKMERHAIIHTIDVSPKFSAHAQTVVAGFRHGIYARNVDFHVGDVSEKLRELQKGSRGAQFLSHAFLDLPAAESHMAAVATALRVDGTLIVFNPSITQINSCATRVKEQRLPFDLEKVIELGVNGGSGGREWDVRFVRPRTLKTGLGADSEAEQGHGLVEAIDEGDTSELPMPALKDDERWSMVCRPKVGDRITGGGFLGLWKKRRTAEEIMISQKQVSVD</sequence>